<evidence type="ECO:0000256" key="6">
    <source>
        <dbReference type="SAM" id="Phobius"/>
    </source>
</evidence>
<comment type="subcellular location">
    <subcellularLocation>
        <location evidence="1">Membrane</location>
        <topology evidence="1">Multi-pass membrane protein</topology>
    </subcellularLocation>
</comment>
<feature type="transmembrane region" description="Helical" evidence="6">
    <location>
        <begin position="297"/>
        <end position="318"/>
    </location>
</feature>
<feature type="transmembrane region" description="Helical" evidence="6">
    <location>
        <begin position="330"/>
        <end position="347"/>
    </location>
</feature>
<evidence type="ECO:0000313" key="7">
    <source>
        <dbReference type="EMBL" id="TWU06718.1"/>
    </source>
</evidence>
<dbReference type="GO" id="GO:0022857">
    <property type="term" value="F:transmembrane transporter activity"/>
    <property type="evidence" value="ECO:0007669"/>
    <property type="project" value="InterPro"/>
</dbReference>
<feature type="transmembrane region" description="Helical" evidence="6">
    <location>
        <begin position="158"/>
        <end position="179"/>
    </location>
</feature>
<proteinExistence type="inferred from homology"/>
<keyword evidence="3 6" id="KW-0812">Transmembrane</keyword>
<feature type="transmembrane region" description="Helical" evidence="6">
    <location>
        <begin position="93"/>
        <end position="111"/>
    </location>
</feature>
<keyword evidence="5 6" id="KW-0472">Membrane</keyword>
<evidence type="ECO:0000313" key="8">
    <source>
        <dbReference type="Proteomes" id="UP000320735"/>
    </source>
</evidence>
<dbReference type="EMBL" id="SJPP01000003">
    <property type="protein sequence ID" value="TWU06718.1"/>
    <property type="molecule type" value="Genomic_DNA"/>
</dbReference>
<dbReference type="GO" id="GO:0016020">
    <property type="term" value="C:membrane"/>
    <property type="evidence" value="ECO:0007669"/>
    <property type="project" value="UniProtKB-SubCell"/>
</dbReference>
<reference evidence="7 8" key="1">
    <citation type="submission" date="2019-02" db="EMBL/GenBank/DDBJ databases">
        <title>Deep-cultivation of Planctomycetes and their phenomic and genomic characterization uncovers novel biology.</title>
        <authorList>
            <person name="Wiegand S."/>
            <person name="Jogler M."/>
            <person name="Boedeker C."/>
            <person name="Pinto D."/>
            <person name="Vollmers J."/>
            <person name="Rivas-Marin E."/>
            <person name="Kohn T."/>
            <person name="Peeters S.H."/>
            <person name="Heuer A."/>
            <person name="Rast P."/>
            <person name="Oberbeckmann S."/>
            <person name="Bunk B."/>
            <person name="Jeske O."/>
            <person name="Meyerdierks A."/>
            <person name="Storesund J.E."/>
            <person name="Kallscheuer N."/>
            <person name="Luecker S."/>
            <person name="Lage O.M."/>
            <person name="Pohl T."/>
            <person name="Merkel B.J."/>
            <person name="Hornburger P."/>
            <person name="Mueller R.-W."/>
            <person name="Bruemmer F."/>
            <person name="Labrenz M."/>
            <person name="Spormann A.M."/>
            <person name="Op Den Camp H."/>
            <person name="Overmann J."/>
            <person name="Amann R."/>
            <person name="Jetten M.S.M."/>
            <person name="Mascher T."/>
            <person name="Medema M.H."/>
            <person name="Devos D.P."/>
            <person name="Kaster A.-K."/>
            <person name="Ovreas L."/>
            <person name="Rohde M."/>
            <person name="Galperin M.Y."/>
            <person name="Jogler C."/>
        </authorList>
    </citation>
    <scope>NUCLEOTIDE SEQUENCE [LARGE SCALE GENOMIC DNA]</scope>
    <source>
        <strain evidence="7 8">CA54</strain>
    </source>
</reference>
<feature type="transmembrane region" description="Helical" evidence="6">
    <location>
        <begin position="449"/>
        <end position="471"/>
    </location>
</feature>
<dbReference type="Proteomes" id="UP000320735">
    <property type="component" value="Unassembled WGS sequence"/>
</dbReference>
<dbReference type="AlphaFoldDB" id="A0A5C6B462"/>
<dbReference type="SUPFAM" id="SSF103473">
    <property type="entry name" value="MFS general substrate transporter"/>
    <property type="match status" value="1"/>
</dbReference>
<feature type="transmembrane region" description="Helical" evidence="6">
    <location>
        <begin position="239"/>
        <end position="256"/>
    </location>
</feature>
<feature type="transmembrane region" description="Helical" evidence="6">
    <location>
        <begin position="67"/>
        <end position="86"/>
    </location>
</feature>
<evidence type="ECO:0000256" key="3">
    <source>
        <dbReference type="ARBA" id="ARBA00022692"/>
    </source>
</evidence>
<comment type="caution">
    <text evidence="7">The sequence shown here is derived from an EMBL/GenBank/DDBJ whole genome shotgun (WGS) entry which is preliminary data.</text>
</comment>
<comment type="similarity">
    <text evidence="2">Belongs to the major facilitator superfamily. Proton-dependent oligopeptide transporter (POT/PTR) (TC 2.A.17) family.</text>
</comment>
<accession>A0A5C6B462</accession>
<evidence type="ECO:0000256" key="1">
    <source>
        <dbReference type="ARBA" id="ARBA00004141"/>
    </source>
</evidence>
<keyword evidence="4 6" id="KW-1133">Transmembrane helix</keyword>
<evidence type="ECO:0000256" key="4">
    <source>
        <dbReference type="ARBA" id="ARBA00022989"/>
    </source>
</evidence>
<feature type="transmembrane region" description="Helical" evidence="6">
    <location>
        <begin position="191"/>
        <end position="212"/>
    </location>
</feature>
<dbReference type="PANTHER" id="PTHR11654">
    <property type="entry name" value="OLIGOPEPTIDE TRANSPORTER-RELATED"/>
    <property type="match status" value="1"/>
</dbReference>
<keyword evidence="8" id="KW-1185">Reference proteome</keyword>
<dbReference type="InterPro" id="IPR036259">
    <property type="entry name" value="MFS_trans_sf"/>
</dbReference>
<organism evidence="7 8">
    <name type="scientific">Symmachiella macrocystis</name>
    <dbReference type="NCBI Taxonomy" id="2527985"/>
    <lineage>
        <taxon>Bacteria</taxon>
        <taxon>Pseudomonadati</taxon>
        <taxon>Planctomycetota</taxon>
        <taxon>Planctomycetia</taxon>
        <taxon>Planctomycetales</taxon>
        <taxon>Planctomycetaceae</taxon>
        <taxon>Symmachiella</taxon>
    </lineage>
</organism>
<dbReference type="CDD" id="cd17347">
    <property type="entry name" value="MFS_SLC15A1_2_like"/>
    <property type="match status" value="1"/>
</dbReference>
<protein>
    <submittedName>
        <fullName evidence="7">Di-/tripeptide transporter</fullName>
    </submittedName>
</protein>
<feature type="transmembrane region" description="Helical" evidence="6">
    <location>
        <begin position="483"/>
        <end position="504"/>
    </location>
</feature>
<name>A0A5C6B462_9PLAN</name>
<evidence type="ECO:0000256" key="5">
    <source>
        <dbReference type="ARBA" id="ARBA00023136"/>
    </source>
</evidence>
<sequence length="557" mass="61190">MASKPYLTAPTETDKMPGGIPYIVGNEAAERFSFYGMKAILFVFMTKYLVNHAGVSDVMSDAEATTYIHMFVAATYFCSIIGGFFSDAFFGKYQIIMALSVVYCLGHLVLAIDTTRIGLLCGLMLIVLGAGGIKPCVSAHVGDQFGSKNQHLLPRVFAWFYFSINFGAFLSTLLTPYILTHPELERHKLGPHVAFGLPGALMLLATVVFWLGRRKFIHVPARGLANFTKSFRGESGRSLAHLCLIFLFLITFWSLFDQTASRWVEQAGKMDKRFDLSWLPFASESSSIEPTESQIQAANPALILLLIPLFSYGLYPLLNRLFGLTALRKIGIGFFVTAAAFAVSAFIETAVQQASSQVAVLATAADGTTQRKQSDFLSPRSGEVLSTERDLGELFADQFAPDSGATYAIERNSNPTLFSQFSIEHQTGIVTAEFRSDTVDRLPHIGWQLLAYVILTAAEIMVSITALEFAYTQAPNEAKSIVMSLYLLTVFFGNLFTAGVNLFIQNSDGTSKLAGADYYWFFTAAMFITAVLFVGVASKYRVRSYIQGPQSADITEA</sequence>
<dbReference type="RefSeq" id="WP_197532787.1">
    <property type="nucleotide sequence ID" value="NZ_SJPP01000003.1"/>
</dbReference>
<gene>
    <name evidence="7" type="primary">dtpT</name>
    <name evidence="7" type="ORF">CA54_51170</name>
</gene>
<dbReference type="Pfam" id="PF00854">
    <property type="entry name" value="PTR2"/>
    <property type="match status" value="3"/>
</dbReference>
<feature type="transmembrane region" description="Helical" evidence="6">
    <location>
        <begin position="117"/>
        <end position="137"/>
    </location>
</feature>
<feature type="transmembrane region" description="Helical" evidence="6">
    <location>
        <begin position="519"/>
        <end position="537"/>
    </location>
</feature>
<dbReference type="Gene3D" id="1.20.1250.20">
    <property type="entry name" value="MFS general substrate transporter like domains"/>
    <property type="match status" value="3"/>
</dbReference>
<dbReference type="InterPro" id="IPR000109">
    <property type="entry name" value="POT_fam"/>
</dbReference>
<evidence type="ECO:0000256" key="2">
    <source>
        <dbReference type="ARBA" id="ARBA00005982"/>
    </source>
</evidence>